<evidence type="ECO:0000256" key="4">
    <source>
        <dbReference type="SAM" id="MobiDB-lite"/>
    </source>
</evidence>
<dbReference type="InterPro" id="IPR032710">
    <property type="entry name" value="NTF2-like_dom_sf"/>
</dbReference>
<dbReference type="GO" id="GO:0050660">
    <property type="term" value="F:flavin adenine dinucleotide binding"/>
    <property type="evidence" value="ECO:0007669"/>
    <property type="project" value="InterPro"/>
</dbReference>
<dbReference type="InterPro" id="IPR050982">
    <property type="entry name" value="Auxin_biosynth/cation_transpt"/>
</dbReference>
<dbReference type="Pfam" id="PF00743">
    <property type="entry name" value="FMO-like"/>
    <property type="match status" value="1"/>
</dbReference>
<dbReference type="InterPro" id="IPR020946">
    <property type="entry name" value="Flavin_mOase-like"/>
</dbReference>
<dbReference type="PANTHER" id="PTHR43539">
    <property type="entry name" value="FLAVIN-BINDING MONOOXYGENASE-LIKE PROTEIN (AFU_ORTHOLOGUE AFUA_4G09220)"/>
    <property type="match status" value="1"/>
</dbReference>
<proteinExistence type="predicted"/>
<dbReference type="PATRIC" id="fig|316.97.peg.2944"/>
<dbReference type="GO" id="GO:0050661">
    <property type="term" value="F:NADP binding"/>
    <property type="evidence" value="ECO:0007669"/>
    <property type="project" value="InterPro"/>
</dbReference>
<sequence length="626" mass="69672">MRPSNDVPFDLKTDNGSDLGGDSQASVTRTPTEQLAAWVERLGQRLAQRDIDGTLELFADDCHWRDLVLFSWNLVTLEGKADIRDLLESRLQATQPDNWKLEGEASLADGVLEGWISLETDVARGKGYVRLKDGLCWTLLTTMRELKGHEEPLGRRRPLGAEHGHGLADKRNWLEKRRDEEAALGITEEPYCLVIGGGQGGLGLGARLKRLGVPTLIVDKAERPGDQWRGRYKSLCLHDPVWYDHMPYLPFPEHWPVFTPKDQIGDWLEMYAKVMELNYWAKTECVKASFDEVEGRWTVEVLRDGKPMTLKPAQLILATGMSGVPNVPVYPGAETFAGQQHHSSQHPGGDAWRGKRAVVIGANNSAHDICADLVENGADVTMVQRSSTHIVRSDTLMEMVFGPLYSEDAIESGLTTDKADMLFASIPYKVLPQFHRQAFEQVKERDKAFYDRLAAAGFMLDFGDDESGLFLKYVRRGSGYYIDVGACELIANGTIKLKSGPGLGVDHIEADAVVLNDGSRLPADLIVYATGYGSMNGWAARLISQEVADKVGRCWGLGSGTTKDPGPYEGELRNMWKPTQQQNLWFHGGNLHQSRHYSLYLALQLKARFEGLDTSVYKLAPSYHQG</sequence>
<dbReference type="Proteomes" id="UP000025238">
    <property type="component" value="Chromosome"/>
</dbReference>
<dbReference type="GO" id="GO:0004499">
    <property type="term" value="F:N,N-dimethylaniline monooxygenase activity"/>
    <property type="evidence" value="ECO:0007669"/>
    <property type="project" value="InterPro"/>
</dbReference>
<dbReference type="PRINTS" id="PR00411">
    <property type="entry name" value="PNDRDTASEI"/>
</dbReference>
<dbReference type="KEGG" id="pstu:UIB01_14710"/>
<evidence type="ECO:0000313" key="6">
    <source>
        <dbReference type="Proteomes" id="UP000025238"/>
    </source>
</evidence>
<evidence type="ECO:0000256" key="3">
    <source>
        <dbReference type="ARBA" id="ARBA00023002"/>
    </source>
</evidence>
<dbReference type="InterPro" id="IPR036188">
    <property type="entry name" value="FAD/NAD-bd_sf"/>
</dbReference>
<evidence type="ECO:0000313" key="5">
    <source>
        <dbReference type="EMBL" id="AHY43663.1"/>
    </source>
</evidence>
<feature type="region of interest" description="Disordered" evidence="4">
    <location>
        <begin position="1"/>
        <end position="29"/>
    </location>
</feature>
<evidence type="ECO:0000256" key="2">
    <source>
        <dbReference type="ARBA" id="ARBA00022827"/>
    </source>
</evidence>
<dbReference type="SUPFAM" id="SSF51905">
    <property type="entry name" value="FAD/NAD(P)-binding domain"/>
    <property type="match status" value="2"/>
</dbReference>
<evidence type="ECO:0000256" key="1">
    <source>
        <dbReference type="ARBA" id="ARBA00022630"/>
    </source>
</evidence>
<dbReference type="SUPFAM" id="SSF54427">
    <property type="entry name" value="NTF2-like"/>
    <property type="match status" value="1"/>
</dbReference>
<reference evidence="5 6" key="1">
    <citation type="submission" date="2014-03" db="EMBL/GenBank/DDBJ databases">
        <title>Complete genome sequence of Pseudomonas stutzeri 19SMN4.</title>
        <authorList>
            <person name="Brunet-Galmes I."/>
            <person name="Nogales B."/>
            <person name="Busquets A."/>
            <person name="Pena A."/>
            <person name="Gomila M."/>
            <person name="Garcia-Valdes E."/>
            <person name="Lalucat J."/>
            <person name="Bennasar A."/>
            <person name="Bosch R."/>
        </authorList>
    </citation>
    <scope>NUCLEOTIDE SEQUENCE [LARGE SCALE GENOMIC DNA]</scope>
    <source>
        <strain evidence="5 6">19SMN4</strain>
    </source>
</reference>
<gene>
    <name evidence="5" type="ORF">UIB01_14710</name>
</gene>
<dbReference type="PANTHER" id="PTHR43539:SF68">
    <property type="entry name" value="FLAVIN-BINDING MONOOXYGENASE-LIKE PROTEIN (AFU_ORTHOLOGUE AFUA_4G09220)"/>
    <property type="match status" value="1"/>
</dbReference>
<dbReference type="EMBL" id="CP007509">
    <property type="protein sequence ID" value="AHY43663.1"/>
    <property type="molecule type" value="Genomic_DNA"/>
</dbReference>
<dbReference type="Gene3D" id="3.10.450.50">
    <property type="match status" value="1"/>
</dbReference>
<organism evidence="5 6">
    <name type="scientific">Stutzerimonas stutzeri</name>
    <name type="common">Pseudomonas stutzeri</name>
    <dbReference type="NCBI Taxonomy" id="316"/>
    <lineage>
        <taxon>Bacteria</taxon>
        <taxon>Pseudomonadati</taxon>
        <taxon>Pseudomonadota</taxon>
        <taxon>Gammaproteobacteria</taxon>
        <taxon>Pseudomonadales</taxon>
        <taxon>Pseudomonadaceae</taxon>
        <taxon>Stutzerimonas</taxon>
    </lineage>
</organism>
<dbReference type="Gene3D" id="3.50.50.60">
    <property type="entry name" value="FAD/NAD(P)-binding domain"/>
    <property type="match status" value="1"/>
</dbReference>
<keyword evidence="1" id="KW-0285">Flavoprotein</keyword>
<name>A0A023WU71_STUST</name>
<protein>
    <submittedName>
        <fullName evidence="5">FAD-dependent oxidoreductase</fullName>
    </submittedName>
</protein>
<keyword evidence="3" id="KW-0560">Oxidoreductase</keyword>
<accession>A0A023WU71</accession>
<keyword evidence="2" id="KW-0274">FAD</keyword>
<dbReference type="AlphaFoldDB" id="A0A023WU71"/>